<dbReference type="GO" id="GO:0005739">
    <property type="term" value="C:mitochondrion"/>
    <property type="evidence" value="ECO:0007669"/>
    <property type="project" value="TreeGrafter"/>
</dbReference>
<dbReference type="PANTHER" id="PTHR28152:SF1">
    <property type="entry name" value="HYDROXYACYL-THIOESTER DEHYDRATASE TYPE 2, MITOCHONDRIAL"/>
    <property type="match status" value="1"/>
</dbReference>
<dbReference type="Proteomes" id="UP000286045">
    <property type="component" value="Unassembled WGS sequence"/>
</dbReference>
<keyword evidence="3" id="KW-1185">Reference proteome</keyword>
<comment type="caution">
    <text evidence="2">The sequence shown here is derived from an EMBL/GenBank/DDBJ whole genome shotgun (WGS) entry which is preliminary data.</text>
</comment>
<gene>
    <name evidence="2" type="ORF">EKO27_g3043</name>
</gene>
<dbReference type="GO" id="GO:0019171">
    <property type="term" value="F:(3R)-hydroxyacyl-[acyl-carrier-protein] dehydratase activity"/>
    <property type="evidence" value="ECO:0007669"/>
    <property type="project" value="TreeGrafter"/>
</dbReference>
<accession>A0A439DCC1</accession>
<dbReference type="Gene3D" id="3.10.129.10">
    <property type="entry name" value="Hotdog Thioesterase"/>
    <property type="match status" value="1"/>
</dbReference>
<evidence type="ECO:0008006" key="4">
    <source>
        <dbReference type="Google" id="ProtNLM"/>
    </source>
</evidence>
<dbReference type="STRING" id="363999.A0A439DCC1"/>
<organism evidence="2 3">
    <name type="scientific">Xylaria grammica</name>
    <dbReference type="NCBI Taxonomy" id="363999"/>
    <lineage>
        <taxon>Eukaryota</taxon>
        <taxon>Fungi</taxon>
        <taxon>Dikarya</taxon>
        <taxon>Ascomycota</taxon>
        <taxon>Pezizomycotina</taxon>
        <taxon>Sordariomycetes</taxon>
        <taxon>Xylariomycetidae</taxon>
        <taxon>Xylariales</taxon>
        <taxon>Xylariaceae</taxon>
        <taxon>Xylaria</taxon>
    </lineage>
</organism>
<reference evidence="2 3" key="1">
    <citation type="submission" date="2018-12" db="EMBL/GenBank/DDBJ databases">
        <title>Draft genome sequence of Xylaria grammica IHI A82.</title>
        <authorList>
            <person name="Buettner E."/>
            <person name="Kellner H."/>
        </authorList>
    </citation>
    <scope>NUCLEOTIDE SEQUENCE [LARGE SCALE GENOMIC DNA]</scope>
    <source>
        <strain evidence="2 3">IHI A82</strain>
    </source>
</reference>
<dbReference type="PANTHER" id="PTHR28152">
    <property type="entry name" value="HYDROXYACYL-THIOESTER DEHYDRATASE TYPE 2, MITOCHONDRIAL"/>
    <property type="match status" value="1"/>
</dbReference>
<evidence type="ECO:0000256" key="1">
    <source>
        <dbReference type="SAM" id="MobiDB-lite"/>
    </source>
</evidence>
<sequence>MRGISKPRRQLTKLFQSRLVLQQGLAPISATQQRKHISSSSDASPLGTASVDIGSIRNDMLTRPARVHLDRMNATNSNLLTTALFDLLPGECFAEPLTSWEEIFNRDTDIGRYKGPFVPSGHHLVYFPLRLPGSQLCSDGTDPYHSPHGTPFTRRMWAGGSIQGLRGMAFDDRSAVCLEHIVDVNIRGAPNAEKIFVEVLREYTTLEDFRNRVDAKSLTLRPHPDPTDTIAAFGEDLDDHDIKGITERRTLVFMRELTDEEKMKNLEKGQRIVKALNKPEYSVTLTPTPSLLFQYSALTYNAHRIHLDRSYCREVEGHQDLLVHGPLSLTLMLCTLQSRLINEKGQYEFIDNVDYRHLAPLYVNQPMRICVALQKPRVTKSKVKEDGSDKGQRTKAKSKREELVDPEDSDGVPKVEIGKNKWDIWVENHDGGLCVKGTAETVKRRTLSKWDELPPDQRRI</sequence>
<dbReference type="InterPro" id="IPR052741">
    <property type="entry name" value="Mitochondrial_HTD2"/>
</dbReference>
<dbReference type="EMBL" id="RYZI01000061">
    <property type="protein sequence ID" value="RWA12059.1"/>
    <property type="molecule type" value="Genomic_DNA"/>
</dbReference>
<proteinExistence type="predicted"/>
<feature type="region of interest" description="Disordered" evidence="1">
    <location>
        <begin position="381"/>
        <end position="415"/>
    </location>
</feature>
<protein>
    <recommendedName>
        <fullName evidence="4">MaoC-like domain-containing protein</fullName>
    </recommendedName>
</protein>
<dbReference type="InterPro" id="IPR029069">
    <property type="entry name" value="HotDog_dom_sf"/>
</dbReference>
<dbReference type="AlphaFoldDB" id="A0A439DCC1"/>
<evidence type="ECO:0000313" key="2">
    <source>
        <dbReference type="EMBL" id="RWA12059.1"/>
    </source>
</evidence>
<name>A0A439DCC1_9PEZI</name>
<dbReference type="SUPFAM" id="SSF54637">
    <property type="entry name" value="Thioesterase/thiol ester dehydrase-isomerase"/>
    <property type="match status" value="1"/>
</dbReference>
<evidence type="ECO:0000313" key="3">
    <source>
        <dbReference type="Proteomes" id="UP000286045"/>
    </source>
</evidence>
<feature type="compositionally biased region" description="Basic and acidic residues" evidence="1">
    <location>
        <begin position="382"/>
        <end position="392"/>
    </location>
</feature>